<protein>
    <submittedName>
        <fullName evidence="1">Uncharacterized protein</fullName>
    </submittedName>
</protein>
<accession>A0ABU1S0F4</accession>
<proteinExistence type="predicted"/>
<dbReference type="EMBL" id="JAVDTX010000002">
    <property type="protein sequence ID" value="MDR6844516.1"/>
    <property type="molecule type" value="Genomic_DNA"/>
</dbReference>
<name>A0ABU1S0F4_9FLAO</name>
<comment type="caution">
    <text evidence="1">The sequence shown here is derived from an EMBL/GenBank/DDBJ whole genome shotgun (WGS) entry which is preliminary data.</text>
</comment>
<dbReference type="RefSeq" id="WP_310004956.1">
    <property type="nucleotide sequence ID" value="NZ_JAVDTX010000002.1"/>
</dbReference>
<keyword evidence="2" id="KW-1185">Reference proteome</keyword>
<sequence>MEIKITEIIEPIITHSNGDISIYGEIKTKINIEGITDSEIKELYSILKLKIEIMDSDRFSINNETKSRIMDQFRAIKSEYQSRFPVWKM</sequence>
<organism evidence="1 2">
    <name type="scientific">Flavobacterium granuli</name>
    <dbReference type="NCBI Taxonomy" id="280093"/>
    <lineage>
        <taxon>Bacteria</taxon>
        <taxon>Pseudomonadati</taxon>
        <taxon>Bacteroidota</taxon>
        <taxon>Flavobacteriia</taxon>
        <taxon>Flavobacteriales</taxon>
        <taxon>Flavobacteriaceae</taxon>
        <taxon>Flavobacterium</taxon>
    </lineage>
</organism>
<dbReference type="Proteomes" id="UP001261871">
    <property type="component" value="Unassembled WGS sequence"/>
</dbReference>
<evidence type="ECO:0000313" key="2">
    <source>
        <dbReference type="Proteomes" id="UP001261871"/>
    </source>
</evidence>
<evidence type="ECO:0000313" key="1">
    <source>
        <dbReference type="EMBL" id="MDR6844516.1"/>
    </source>
</evidence>
<gene>
    <name evidence="1" type="ORF">J2W95_001207</name>
</gene>
<reference evidence="1 2" key="1">
    <citation type="submission" date="2023-07" db="EMBL/GenBank/DDBJ databases">
        <title>Sorghum-associated microbial communities from plants grown in Nebraska, USA.</title>
        <authorList>
            <person name="Schachtman D."/>
        </authorList>
    </citation>
    <scope>NUCLEOTIDE SEQUENCE [LARGE SCALE GENOMIC DNA]</scope>
    <source>
        <strain evidence="1 2">BE124</strain>
    </source>
</reference>